<name>A0A804PTA3_MAIZE</name>
<keyword evidence="3" id="KW-1185">Reference proteome</keyword>
<dbReference type="Proteomes" id="UP000007305">
    <property type="component" value="Chromosome 6"/>
</dbReference>
<dbReference type="InParanoid" id="A0A804PTA3"/>
<proteinExistence type="predicted"/>
<dbReference type="Gramene" id="Zm00001eb268190_T001">
    <property type="protein sequence ID" value="Zm00001eb268190_P001"/>
    <property type="gene ID" value="Zm00001eb268190"/>
</dbReference>
<evidence type="ECO:0000256" key="1">
    <source>
        <dbReference type="SAM" id="MobiDB-lite"/>
    </source>
</evidence>
<protein>
    <submittedName>
        <fullName evidence="2">Uncharacterized protein</fullName>
    </submittedName>
</protein>
<sequence length="306" mass="33565">MLRCWKRSPLGKPQHSHRCTRSLNAVCKCKMCTSAFSMDGQRWFHCRWWSVDSPLHPHCHRRRCLTRDRLHRSPWMSTWQHHHRHRPLQRQLLIVHHLRRCLWSSRPLLPVVDSPRVPSMLHVDALSSLAIAQMGWPRLPPPTGGPNGPRSGRHVGRLGGEGGEWRDKPRRGRCTAQKVGTRRGSAGEARARRSAPPRRSARARTSPQRGHGEGLTLGDCGRGYATRPRARSDVLAAGTASGQAPGLAAGRARARQRPAHGAAARPGVGGSGQGTCLARSARHSAGAWRGLRGANSLALSDLGQGA</sequence>
<reference evidence="3" key="1">
    <citation type="journal article" date="2009" name="Science">
        <title>The B73 maize genome: complexity, diversity, and dynamics.</title>
        <authorList>
            <person name="Schnable P.S."/>
            <person name="Ware D."/>
            <person name="Fulton R.S."/>
            <person name="Stein J.C."/>
            <person name="Wei F."/>
            <person name="Pasternak S."/>
            <person name="Liang C."/>
            <person name="Zhang J."/>
            <person name="Fulton L."/>
            <person name="Graves T.A."/>
            <person name="Minx P."/>
            <person name="Reily A.D."/>
            <person name="Courtney L."/>
            <person name="Kruchowski S.S."/>
            <person name="Tomlinson C."/>
            <person name="Strong C."/>
            <person name="Delehaunty K."/>
            <person name="Fronick C."/>
            <person name="Courtney B."/>
            <person name="Rock S.M."/>
            <person name="Belter E."/>
            <person name="Du F."/>
            <person name="Kim K."/>
            <person name="Abbott R.M."/>
            <person name="Cotton M."/>
            <person name="Levy A."/>
            <person name="Marchetto P."/>
            <person name="Ochoa K."/>
            <person name="Jackson S.M."/>
            <person name="Gillam B."/>
            <person name="Chen W."/>
            <person name="Yan L."/>
            <person name="Higginbotham J."/>
            <person name="Cardenas M."/>
            <person name="Waligorski J."/>
            <person name="Applebaum E."/>
            <person name="Phelps L."/>
            <person name="Falcone J."/>
            <person name="Kanchi K."/>
            <person name="Thane T."/>
            <person name="Scimone A."/>
            <person name="Thane N."/>
            <person name="Henke J."/>
            <person name="Wang T."/>
            <person name="Ruppert J."/>
            <person name="Shah N."/>
            <person name="Rotter K."/>
            <person name="Hodges J."/>
            <person name="Ingenthron E."/>
            <person name="Cordes M."/>
            <person name="Kohlberg S."/>
            <person name="Sgro J."/>
            <person name="Delgado B."/>
            <person name="Mead K."/>
            <person name="Chinwalla A."/>
            <person name="Leonard S."/>
            <person name="Crouse K."/>
            <person name="Collura K."/>
            <person name="Kudrna D."/>
            <person name="Currie J."/>
            <person name="He R."/>
            <person name="Angelova A."/>
            <person name="Rajasekar S."/>
            <person name="Mueller T."/>
            <person name="Lomeli R."/>
            <person name="Scara G."/>
            <person name="Ko A."/>
            <person name="Delaney K."/>
            <person name="Wissotski M."/>
            <person name="Lopez G."/>
            <person name="Campos D."/>
            <person name="Braidotti M."/>
            <person name="Ashley E."/>
            <person name="Golser W."/>
            <person name="Kim H."/>
            <person name="Lee S."/>
            <person name="Lin J."/>
            <person name="Dujmic Z."/>
            <person name="Kim W."/>
            <person name="Talag J."/>
            <person name="Zuccolo A."/>
            <person name="Fan C."/>
            <person name="Sebastian A."/>
            <person name="Kramer M."/>
            <person name="Spiegel L."/>
            <person name="Nascimento L."/>
            <person name="Zutavern T."/>
            <person name="Miller B."/>
            <person name="Ambroise C."/>
            <person name="Muller S."/>
            <person name="Spooner W."/>
            <person name="Narechania A."/>
            <person name="Ren L."/>
            <person name="Wei S."/>
            <person name="Kumari S."/>
            <person name="Faga B."/>
            <person name="Levy M.J."/>
            <person name="McMahan L."/>
            <person name="Van Buren P."/>
            <person name="Vaughn M.W."/>
            <person name="Ying K."/>
            <person name="Yeh C.-T."/>
            <person name="Emrich S.J."/>
            <person name="Jia Y."/>
            <person name="Kalyanaraman A."/>
            <person name="Hsia A.-P."/>
            <person name="Barbazuk W.B."/>
            <person name="Baucom R.S."/>
            <person name="Brutnell T.P."/>
            <person name="Carpita N.C."/>
            <person name="Chaparro C."/>
            <person name="Chia J.-M."/>
            <person name="Deragon J.-M."/>
            <person name="Estill J.C."/>
            <person name="Fu Y."/>
            <person name="Jeddeloh J.A."/>
            <person name="Han Y."/>
            <person name="Lee H."/>
            <person name="Li P."/>
            <person name="Lisch D.R."/>
            <person name="Liu S."/>
            <person name="Liu Z."/>
            <person name="Nagel D.H."/>
            <person name="McCann M.C."/>
            <person name="SanMiguel P."/>
            <person name="Myers A.M."/>
            <person name="Nettleton D."/>
            <person name="Nguyen J."/>
            <person name="Penning B.W."/>
            <person name="Ponnala L."/>
            <person name="Schneider K.L."/>
            <person name="Schwartz D.C."/>
            <person name="Sharma A."/>
            <person name="Soderlund C."/>
            <person name="Springer N.M."/>
            <person name="Sun Q."/>
            <person name="Wang H."/>
            <person name="Waterman M."/>
            <person name="Westerman R."/>
            <person name="Wolfgruber T.K."/>
            <person name="Yang L."/>
            <person name="Yu Y."/>
            <person name="Zhang L."/>
            <person name="Zhou S."/>
            <person name="Zhu Q."/>
            <person name="Bennetzen J.L."/>
            <person name="Dawe R.K."/>
            <person name="Jiang J."/>
            <person name="Jiang N."/>
            <person name="Presting G.G."/>
            <person name="Wessler S.R."/>
            <person name="Aluru S."/>
            <person name="Martienssen R.A."/>
            <person name="Clifton S.W."/>
            <person name="McCombie W.R."/>
            <person name="Wing R.A."/>
            <person name="Wilson R.K."/>
        </authorList>
    </citation>
    <scope>NUCLEOTIDE SEQUENCE [LARGE SCALE GENOMIC DNA]</scope>
    <source>
        <strain evidence="3">cv. B73</strain>
    </source>
</reference>
<accession>A0A804PTA3</accession>
<evidence type="ECO:0000313" key="3">
    <source>
        <dbReference type="Proteomes" id="UP000007305"/>
    </source>
</evidence>
<dbReference type="AlphaFoldDB" id="A0A804PTA3"/>
<reference evidence="2" key="2">
    <citation type="submission" date="2019-07" db="EMBL/GenBank/DDBJ databases">
        <authorList>
            <person name="Seetharam A."/>
            <person name="Woodhouse M."/>
            <person name="Cannon E."/>
        </authorList>
    </citation>
    <scope>NUCLEOTIDE SEQUENCE [LARGE SCALE GENOMIC DNA]</scope>
    <source>
        <strain evidence="2">cv. B73</strain>
    </source>
</reference>
<feature type="compositionally biased region" description="Low complexity" evidence="1">
    <location>
        <begin position="242"/>
        <end position="251"/>
    </location>
</feature>
<reference evidence="2" key="3">
    <citation type="submission" date="2021-05" db="UniProtKB">
        <authorList>
            <consortium name="EnsemblPlants"/>
        </authorList>
    </citation>
    <scope>IDENTIFICATION</scope>
    <source>
        <strain evidence="2">cv. B73</strain>
    </source>
</reference>
<feature type="compositionally biased region" description="Basic residues" evidence="1">
    <location>
        <begin position="192"/>
        <end position="202"/>
    </location>
</feature>
<evidence type="ECO:0000313" key="2">
    <source>
        <dbReference type="EnsemblPlants" id="Zm00001eb268190_P001"/>
    </source>
</evidence>
<dbReference type="EnsemblPlants" id="Zm00001eb268190_T001">
    <property type="protein sequence ID" value="Zm00001eb268190_P001"/>
    <property type="gene ID" value="Zm00001eb268190"/>
</dbReference>
<organism evidence="2 3">
    <name type="scientific">Zea mays</name>
    <name type="common">Maize</name>
    <dbReference type="NCBI Taxonomy" id="4577"/>
    <lineage>
        <taxon>Eukaryota</taxon>
        <taxon>Viridiplantae</taxon>
        <taxon>Streptophyta</taxon>
        <taxon>Embryophyta</taxon>
        <taxon>Tracheophyta</taxon>
        <taxon>Spermatophyta</taxon>
        <taxon>Magnoliopsida</taxon>
        <taxon>Liliopsida</taxon>
        <taxon>Poales</taxon>
        <taxon>Poaceae</taxon>
        <taxon>PACMAD clade</taxon>
        <taxon>Panicoideae</taxon>
        <taxon>Andropogonodae</taxon>
        <taxon>Andropogoneae</taxon>
        <taxon>Tripsacinae</taxon>
        <taxon>Zea</taxon>
    </lineage>
</organism>
<feature type="region of interest" description="Disordered" evidence="1">
    <location>
        <begin position="137"/>
        <end position="276"/>
    </location>
</feature>